<dbReference type="Proteomes" id="UP000515591">
    <property type="component" value="Chromosome"/>
</dbReference>
<name>A0A1I0T135_9GAMM</name>
<proteinExistence type="predicted"/>
<accession>A0A1I0T135</accession>
<dbReference type="RefSeq" id="WP_044399902.1">
    <property type="nucleotide sequence ID" value="NZ_AP022213.1"/>
</dbReference>
<protein>
    <submittedName>
        <fullName evidence="1">Uncharacterized protein</fullName>
    </submittedName>
</protein>
<evidence type="ECO:0000313" key="1">
    <source>
        <dbReference type="EMBL" id="BBT17223.1"/>
    </source>
</evidence>
<dbReference type="EMBL" id="AP022213">
    <property type="protein sequence ID" value="BBT17223.1"/>
    <property type="molecule type" value="Genomic_DNA"/>
</dbReference>
<gene>
    <name evidence="1" type="ORF">WP8S17C03_32720</name>
</gene>
<dbReference type="STRING" id="319939.SAMN05216263_102309"/>
<evidence type="ECO:0000313" key="2">
    <source>
        <dbReference type="Proteomes" id="UP000515591"/>
    </source>
</evidence>
<reference evidence="1 2" key="1">
    <citation type="submission" date="2019-12" db="EMBL/GenBank/DDBJ databases">
        <title>complete genome sequences of Pseudomonas otitidis str. WP8-S17-CRE-03 isolated from wastewater treatment plant effluent.</title>
        <authorList>
            <person name="Sekizuka T."/>
            <person name="Itokawa K."/>
            <person name="Yatsu K."/>
            <person name="Inamine Y."/>
            <person name="Kuroda M."/>
        </authorList>
    </citation>
    <scope>NUCLEOTIDE SEQUENCE [LARGE SCALE GENOMIC DNA]</scope>
    <source>
        <strain evidence="1 2">WP8-S17-CRE-03</strain>
    </source>
</reference>
<sequence>MEINRTLPAAPVTPLEATSRHDREPSSVPAGVASLRAREASMPLEALQEALRELPEIDLDRVLALRELLREKGLDTRPETLARSMLGHHRGQEG</sequence>
<organism evidence="1 2">
    <name type="scientific">Metapseudomonas otitidis</name>
    <dbReference type="NCBI Taxonomy" id="319939"/>
    <lineage>
        <taxon>Bacteria</taxon>
        <taxon>Pseudomonadati</taxon>
        <taxon>Pseudomonadota</taxon>
        <taxon>Gammaproteobacteria</taxon>
        <taxon>Pseudomonadales</taxon>
        <taxon>Pseudomonadaceae</taxon>
        <taxon>Metapseudomonas</taxon>
    </lineage>
</organism>
<dbReference type="AlphaFoldDB" id="A0A1I0T135"/>